<organism evidence="3 4">
    <name type="scientific">Nocardioides terrae</name>
    <dbReference type="NCBI Taxonomy" id="574651"/>
    <lineage>
        <taxon>Bacteria</taxon>
        <taxon>Bacillati</taxon>
        <taxon>Actinomycetota</taxon>
        <taxon>Actinomycetes</taxon>
        <taxon>Propionibacteriales</taxon>
        <taxon>Nocardioidaceae</taxon>
        <taxon>Nocardioides</taxon>
    </lineage>
</organism>
<feature type="region of interest" description="Disordered" evidence="1">
    <location>
        <begin position="62"/>
        <end position="86"/>
    </location>
</feature>
<dbReference type="RefSeq" id="WP_091121306.1">
    <property type="nucleotide sequence ID" value="NZ_FOLB01000003.1"/>
</dbReference>
<gene>
    <name evidence="3" type="ORF">SAMN04487968_103233</name>
</gene>
<evidence type="ECO:0000313" key="3">
    <source>
        <dbReference type="EMBL" id="SFC05931.1"/>
    </source>
</evidence>
<feature type="compositionally biased region" description="Acidic residues" evidence="1">
    <location>
        <begin position="62"/>
        <end position="77"/>
    </location>
</feature>
<dbReference type="AlphaFoldDB" id="A0A1I1G335"/>
<name>A0A1I1G335_9ACTN</name>
<protein>
    <submittedName>
        <fullName evidence="3">Uncharacterized protein</fullName>
    </submittedName>
</protein>
<feature type="transmembrane region" description="Helical" evidence="2">
    <location>
        <begin position="126"/>
        <end position="144"/>
    </location>
</feature>
<dbReference type="EMBL" id="FOLB01000003">
    <property type="protein sequence ID" value="SFC05931.1"/>
    <property type="molecule type" value="Genomic_DNA"/>
</dbReference>
<accession>A0A1I1G335</accession>
<keyword evidence="2" id="KW-0812">Transmembrane</keyword>
<keyword evidence="4" id="KW-1185">Reference proteome</keyword>
<keyword evidence="2" id="KW-1133">Transmembrane helix</keyword>
<evidence type="ECO:0000313" key="4">
    <source>
        <dbReference type="Proteomes" id="UP000198832"/>
    </source>
</evidence>
<dbReference type="OrthoDB" id="3787269at2"/>
<keyword evidence="2" id="KW-0472">Membrane</keyword>
<sequence>MPPTEEPDDLDLTAWREIVENYGDRAELPPDDDADGVVDTVDPVVEPGASYPLHFGRFDDDVDDEADEPFDASESIDEQGFVPDDPEPLHLGPARTAAWAGVLGAPLVAMLATIVVTATTLTVPHWFGWLLVLAFLGGFGYLVATMPKDRDDPWDDGARL</sequence>
<reference evidence="3 4" key="1">
    <citation type="submission" date="2016-10" db="EMBL/GenBank/DDBJ databases">
        <authorList>
            <person name="de Groot N.N."/>
        </authorList>
    </citation>
    <scope>NUCLEOTIDE SEQUENCE [LARGE SCALE GENOMIC DNA]</scope>
    <source>
        <strain evidence="3 4">CGMCC 1.7056</strain>
    </source>
</reference>
<evidence type="ECO:0000256" key="1">
    <source>
        <dbReference type="SAM" id="MobiDB-lite"/>
    </source>
</evidence>
<proteinExistence type="predicted"/>
<evidence type="ECO:0000256" key="2">
    <source>
        <dbReference type="SAM" id="Phobius"/>
    </source>
</evidence>
<dbReference type="Proteomes" id="UP000198832">
    <property type="component" value="Unassembled WGS sequence"/>
</dbReference>
<dbReference type="STRING" id="574651.SAMN04487968_103233"/>
<feature type="transmembrane region" description="Helical" evidence="2">
    <location>
        <begin position="97"/>
        <end position="120"/>
    </location>
</feature>